<dbReference type="GO" id="GO:0020037">
    <property type="term" value="F:heme binding"/>
    <property type="evidence" value="ECO:0007669"/>
    <property type="project" value="InterPro"/>
</dbReference>
<evidence type="ECO:0000256" key="1">
    <source>
        <dbReference type="RuleBase" id="RU000356"/>
    </source>
</evidence>
<keyword evidence="1" id="KW-0349">Heme</keyword>
<dbReference type="PANTHER" id="PTHR47768">
    <property type="entry name" value="GLOBIN RELATED-RELATED"/>
    <property type="match status" value="1"/>
</dbReference>
<dbReference type="InterPro" id="IPR000971">
    <property type="entry name" value="Globin"/>
</dbReference>
<dbReference type="AlphaFoldDB" id="A0A0N4WV49"/>
<keyword evidence="1" id="KW-0813">Transport</keyword>
<dbReference type="GO" id="GO:0019825">
    <property type="term" value="F:oxygen binding"/>
    <property type="evidence" value="ECO:0007669"/>
    <property type="project" value="InterPro"/>
</dbReference>
<name>A0A0N4WV49_HAEPC</name>
<dbReference type="PANTHER" id="PTHR47768:SF2">
    <property type="entry name" value="GLOBIN-RELATED"/>
    <property type="match status" value="1"/>
</dbReference>
<dbReference type="WBParaSite" id="HPLM_0001556301-mRNA-1">
    <property type="protein sequence ID" value="HPLM_0001556301-mRNA-1"/>
    <property type="gene ID" value="HPLM_0001556301"/>
</dbReference>
<organism evidence="3">
    <name type="scientific">Haemonchus placei</name>
    <name type="common">Barber's pole worm</name>
    <dbReference type="NCBI Taxonomy" id="6290"/>
    <lineage>
        <taxon>Eukaryota</taxon>
        <taxon>Metazoa</taxon>
        <taxon>Ecdysozoa</taxon>
        <taxon>Nematoda</taxon>
        <taxon>Chromadorea</taxon>
        <taxon>Rhabditida</taxon>
        <taxon>Rhabditina</taxon>
        <taxon>Rhabditomorpha</taxon>
        <taxon>Strongyloidea</taxon>
        <taxon>Trichostrongylidae</taxon>
        <taxon>Haemonchus</taxon>
    </lineage>
</organism>
<feature type="domain" description="Globin" evidence="2">
    <location>
        <begin position="38"/>
        <end position="127"/>
    </location>
</feature>
<keyword evidence="1" id="KW-0561">Oxygen transport</keyword>
<dbReference type="Gene3D" id="1.10.490.10">
    <property type="entry name" value="Globins"/>
    <property type="match status" value="1"/>
</dbReference>
<keyword evidence="1" id="KW-0479">Metal-binding</keyword>
<dbReference type="InterPro" id="IPR009050">
    <property type="entry name" value="Globin-like_sf"/>
</dbReference>
<keyword evidence="1" id="KW-0408">Iron</keyword>
<evidence type="ECO:0000313" key="3">
    <source>
        <dbReference type="WBParaSite" id="HPLM_0001556301-mRNA-1"/>
    </source>
</evidence>
<sequence>LNISVSGAISGLSQDEKRMIEMCWLKCTRRQLKRCSEDIFLDILHQDESLSLLFNLEAVPPTRLREHEYFKSHAANFVIVLNLVITNLQNSFEQTCEALQTLGYQHVALKTRGFQSIFWDVFTDCFERNHPVTFRKESEREVSSDLITIILITIPTTTAKSFHDYFLSSY</sequence>
<protein>
    <submittedName>
        <fullName evidence="3">GLOBIN domain-containing protein</fullName>
    </submittedName>
</protein>
<accession>A0A0N4WV49</accession>
<dbReference type="GO" id="GO:0005344">
    <property type="term" value="F:oxygen carrier activity"/>
    <property type="evidence" value="ECO:0007669"/>
    <property type="project" value="UniProtKB-KW"/>
</dbReference>
<dbReference type="InterPro" id="IPR053341">
    <property type="entry name" value="Oxidative_stress_globin-like"/>
</dbReference>
<comment type="similarity">
    <text evidence="1">Belongs to the globin family.</text>
</comment>
<dbReference type="InterPro" id="IPR012292">
    <property type="entry name" value="Globin/Proto"/>
</dbReference>
<dbReference type="CDD" id="cd01040">
    <property type="entry name" value="Mb-like"/>
    <property type="match status" value="1"/>
</dbReference>
<dbReference type="SUPFAM" id="SSF46458">
    <property type="entry name" value="Globin-like"/>
    <property type="match status" value="1"/>
</dbReference>
<reference evidence="3" key="1">
    <citation type="submission" date="2017-02" db="UniProtKB">
        <authorList>
            <consortium name="WormBaseParasite"/>
        </authorList>
    </citation>
    <scope>IDENTIFICATION</scope>
</reference>
<proteinExistence type="inferred from homology"/>
<dbReference type="InterPro" id="IPR044399">
    <property type="entry name" value="Mb-like_M"/>
</dbReference>
<evidence type="ECO:0000259" key="2">
    <source>
        <dbReference type="Pfam" id="PF00042"/>
    </source>
</evidence>
<dbReference type="Pfam" id="PF00042">
    <property type="entry name" value="Globin"/>
    <property type="match status" value="1"/>
</dbReference>